<dbReference type="EMBL" id="VSRR010141837">
    <property type="protein sequence ID" value="MPD04598.1"/>
    <property type="molecule type" value="Genomic_DNA"/>
</dbReference>
<gene>
    <name evidence="1" type="ORF">E2C01_100294</name>
</gene>
<evidence type="ECO:0000313" key="1">
    <source>
        <dbReference type="EMBL" id="MPD04598.1"/>
    </source>
</evidence>
<dbReference type="AlphaFoldDB" id="A0A5B7KH66"/>
<accession>A0A5B7KH66</accession>
<protein>
    <submittedName>
        <fullName evidence="1">Uncharacterized protein</fullName>
    </submittedName>
</protein>
<proteinExistence type="predicted"/>
<organism evidence="1 2">
    <name type="scientific">Portunus trituberculatus</name>
    <name type="common">Swimming crab</name>
    <name type="synonym">Neptunus trituberculatus</name>
    <dbReference type="NCBI Taxonomy" id="210409"/>
    <lineage>
        <taxon>Eukaryota</taxon>
        <taxon>Metazoa</taxon>
        <taxon>Ecdysozoa</taxon>
        <taxon>Arthropoda</taxon>
        <taxon>Crustacea</taxon>
        <taxon>Multicrustacea</taxon>
        <taxon>Malacostraca</taxon>
        <taxon>Eumalacostraca</taxon>
        <taxon>Eucarida</taxon>
        <taxon>Decapoda</taxon>
        <taxon>Pleocyemata</taxon>
        <taxon>Brachyura</taxon>
        <taxon>Eubrachyura</taxon>
        <taxon>Portunoidea</taxon>
        <taxon>Portunidae</taxon>
        <taxon>Portuninae</taxon>
        <taxon>Portunus</taxon>
    </lineage>
</organism>
<evidence type="ECO:0000313" key="2">
    <source>
        <dbReference type="Proteomes" id="UP000324222"/>
    </source>
</evidence>
<comment type="caution">
    <text evidence="1">The sequence shown here is derived from an EMBL/GenBank/DDBJ whole genome shotgun (WGS) entry which is preliminary data.</text>
</comment>
<name>A0A5B7KH66_PORTR</name>
<keyword evidence="2" id="KW-1185">Reference proteome</keyword>
<reference evidence="1 2" key="1">
    <citation type="submission" date="2019-05" db="EMBL/GenBank/DDBJ databases">
        <title>Another draft genome of Portunus trituberculatus and its Hox gene families provides insights of decapod evolution.</title>
        <authorList>
            <person name="Jeong J.-H."/>
            <person name="Song I."/>
            <person name="Kim S."/>
            <person name="Choi T."/>
            <person name="Kim D."/>
            <person name="Ryu S."/>
            <person name="Kim W."/>
        </authorList>
    </citation>
    <scope>NUCLEOTIDE SEQUENCE [LARGE SCALE GENOMIC DNA]</scope>
    <source>
        <tissue evidence="1">Muscle</tissue>
    </source>
</reference>
<sequence>MGATHRGIWTLRERSREALGRGKTRILHRPETNFQLSGRYLKDTGMLRHEGRYLTPGGDADEGIIP</sequence>
<dbReference type="Proteomes" id="UP000324222">
    <property type="component" value="Unassembled WGS sequence"/>
</dbReference>